<feature type="region of interest" description="Disordered" evidence="1">
    <location>
        <begin position="65"/>
        <end position="105"/>
    </location>
</feature>
<reference evidence="2" key="1">
    <citation type="journal article" date="2020" name="J Insects Food Feed">
        <title>The yellow mealworm (Tenebrio molitor) genome: a resource for the emerging insects as food and feed industry.</title>
        <authorList>
            <person name="Eriksson T."/>
            <person name="Andere A."/>
            <person name="Kelstrup H."/>
            <person name="Emery V."/>
            <person name="Picard C."/>
        </authorList>
    </citation>
    <scope>NUCLEOTIDE SEQUENCE</scope>
    <source>
        <strain evidence="2">Stoneville</strain>
        <tissue evidence="2">Whole head</tissue>
    </source>
</reference>
<organism evidence="2 3">
    <name type="scientific">Tenebrio molitor</name>
    <name type="common">Yellow mealworm beetle</name>
    <dbReference type="NCBI Taxonomy" id="7067"/>
    <lineage>
        <taxon>Eukaryota</taxon>
        <taxon>Metazoa</taxon>
        <taxon>Ecdysozoa</taxon>
        <taxon>Arthropoda</taxon>
        <taxon>Hexapoda</taxon>
        <taxon>Insecta</taxon>
        <taxon>Pterygota</taxon>
        <taxon>Neoptera</taxon>
        <taxon>Endopterygota</taxon>
        <taxon>Coleoptera</taxon>
        <taxon>Polyphaga</taxon>
        <taxon>Cucujiformia</taxon>
        <taxon>Tenebrionidae</taxon>
        <taxon>Tenebrio</taxon>
    </lineage>
</organism>
<keyword evidence="3" id="KW-1185">Reference proteome</keyword>
<dbReference type="Proteomes" id="UP000719412">
    <property type="component" value="Unassembled WGS sequence"/>
</dbReference>
<evidence type="ECO:0000256" key="1">
    <source>
        <dbReference type="SAM" id="MobiDB-lite"/>
    </source>
</evidence>
<name>A0A8J6HNI7_TENMO</name>
<feature type="region of interest" description="Disordered" evidence="1">
    <location>
        <begin position="22"/>
        <end position="51"/>
    </location>
</feature>
<dbReference type="EMBL" id="JABDTM020018643">
    <property type="protein sequence ID" value="KAH0817904.1"/>
    <property type="molecule type" value="Genomic_DNA"/>
</dbReference>
<protein>
    <submittedName>
        <fullName evidence="2">Uncharacterized protein</fullName>
    </submittedName>
</protein>
<comment type="caution">
    <text evidence="2">The sequence shown here is derived from an EMBL/GenBank/DDBJ whole genome shotgun (WGS) entry which is preliminary data.</text>
</comment>
<reference evidence="2" key="2">
    <citation type="submission" date="2021-08" db="EMBL/GenBank/DDBJ databases">
        <authorList>
            <person name="Eriksson T."/>
        </authorList>
    </citation>
    <scope>NUCLEOTIDE SEQUENCE</scope>
    <source>
        <strain evidence="2">Stoneville</strain>
        <tissue evidence="2">Whole head</tissue>
    </source>
</reference>
<dbReference type="AlphaFoldDB" id="A0A8J6HNI7"/>
<evidence type="ECO:0000313" key="2">
    <source>
        <dbReference type="EMBL" id="KAH0817904.1"/>
    </source>
</evidence>
<gene>
    <name evidence="2" type="ORF">GEV33_004886</name>
</gene>
<sequence length="124" mass="13814">MGSPIEYVFVPLRVAPLALDLSTAAAGPRSGTNSRTPKVRPRSRSSIKEVRPKMWQIAQEARISSLDLNTTPPPRVVTVTDGDRHRPPIKMSVAFTPDRPPAGRCSRQLLHNTALVRHMYVRPR</sequence>
<proteinExistence type="predicted"/>
<accession>A0A8J6HNI7</accession>
<evidence type="ECO:0000313" key="3">
    <source>
        <dbReference type="Proteomes" id="UP000719412"/>
    </source>
</evidence>